<comment type="caution">
    <text evidence="3">The sequence shown here is derived from an EMBL/GenBank/DDBJ whole genome shotgun (WGS) entry which is preliminary data.</text>
</comment>
<sequence length="461" mass="53441">MIWVHYFYEGQTLIIWGIMLLIAMGCIEALLKYVSKIAFMRSYADEIIVSFWGMMLLIQGLLFSERLATFAGSLSILIGIVLSISRKINKEEWLKWENCVIGLIFLLIGLYFRAIDLILIGILYIIFTFIKKFLLKKQLNDFFVLSGLLLFAGIGMFLIARIQLQSPFLEVSQNTVVLKEKDVRLKVNTNPNSNVELWKNNKKYKKLETDQYGVTSASFYAPGNYELKVRKNNLVKVIKIRVKASNRYLKYKAHEKLLENNKNGIKEKIEVTSEKLMWNKSQDDSGYFVNIKGVTSPGALVTISDEYDEEKTYADKKGYFNIKWRSYNNDEQEIEAYVINSERTKENRERLKIEVNKELKKQEEQNHSKYENNLNDSLVDQENNDDKNSSALKVATENYVIERHPEAEVDPFNYEIKKVSSGMYKIYGSYDENGIKHHYIALAMDDGISKVKILQLADQGE</sequence>
<dbReference type="Proteomes" id="UP001196248">
    <property type="component" value="Unassembled WGS sequence"/>
</dbReference>
<keyword evidence="2" id="KW-0472">Membrane</keyword>
<name>A0ABS6IVL2_9LACO</name>
<feature type="transmembrane region" description="Helical" evidence="2">
    <location>
        <begin position="43"/>
        <end position="61"/>
    </location>
</feature>
<feature type="transmembrane region" description="Helical" evidence="2">
    <location>
        <begin position="118"/>
        <end position="135"/>
    </location>
</feature>
<dbReference type="RefSeq" id="WP_102169250.1">
    <property type="nucleotide sequence ID" value="NZ_JAHPJJ010000014.1"/>
</dbReference>
<keyword evidence="2" id="KW-1133">Transmembrane helix</keyword>
<feature type="transmembrane region" description="Helical" evidence="2">
    <location>
        <begin position="13"/>
        <end position="31"/>
    </location>
</feature>
<proteinExistence type="predicted"/>
<reference evidence="3 4" key="1">
    <citation type="submission" date="2021-06" db="EMBL/GenBank/DDBJ databases">
        <title>Limosilactobacillus angelus sp. nov., isolated from the human vagina.</title>
        <authorList>
            <person name="Chen Y.-S."/>
        </authorList>
    </citation>
    <scope>NUCLEOTIDE SEQUENCE [LARGE SCALE GENOMIC DNA]</scope>
    <source>
        <strain evidence="3 4">P5L02</strain>
    </source>
</reference>
<evidence type="ECO:0000313" key="4">
    <source>
        <dbReference type="Proteomes" id="UP001196248"/>
    </source>
</evidence>
<feature type="region of interest" description="Disordered" evidence="1">
    <location>
        <begin position="359"/>
        <end position="388"/>
    </location>
</feature>
<evidence type="ECO:0000256" key="2">
    <source>
        <dbReference type="SAM" id="Phobius"/>
    </source>
</evidence>
<feature type="compositionally biased region" description="Basic and acidic residues" evidence="1">
    <location>
        <begin position="359"/>
        <end position="370"/>
    </location>
</feature>
<gene>
    <name evidence="3" type="ORF">KSL82_06505</name>
</gene>
<accession>A0ABS6IVL2</accession>
<keyword evidence="2" id="KW-0812">Transmembrane</keyword>
<feature type="transmembrane region" description="Helical" evidence="2">
    <location>
        <begin position="67"/>
        <end position="84"/>
    </location>
</feature>
<keyword evidence="4" id="KW-1185">Reference proteome</keyword>
<feature type="transmembrane region" description="Helical" evidence="2">
    <location>
        <begin position="142"/>
        <end position="164"/>
    </location>
</feature>
<organism evidence="3 4">
    <name type="scientific">Limosilactobacillus portuensis</name>
    <dbReference type="NCBI Taxonomy" id="2742601"/>
    <lineage>
        <taxon>Bacteria</taxon>
        <taxon>Bacillati</taxon>
        <taxon>Bacillota</taxon>
        <taxon>Bacilli</taxon>
        <taxon>Lactobacillales</taxon>
        <taxon>Lactobacillaceae</taxon>
        <taxon>Limosilactobacillus</taxon>
    </lineage>
</organism>
<dbReference type="EMBL" id="JAHPJJ010000014">
    <property type="protein sequence ID" value="MBU9695544.1"/>
    <property type="molecule type" value="Genomic_DNA"/>
</dbReference>
<evidence type="ECO:0000256" key="1">
    <source>
        <dbReference type="SAM" id="MobiDB-lite"/>
    </source>
</evidence>
<feature type="transmembrane region" description="Helical" evidence="2">
    <location>
        <begin position="96"/>
        <end position="112"/>
    </location>
</feature>
<feature type="compositionally biased region" description="Polar residues" evidence="1">
    <location>
        <begin position="371"/>
        <end position="381"/>
    </location>
</feature>
<evidence type="ECO:0000313" key="3">
    <source>
        <dbReference type="EMBL" id="MBU9695544.1"/>
    </source>
</evidence>
<protein>
    <submittedName>
        <fullName evidence="3">Uncharacterized protein</fullName>
    </submittedName>
</protein>